<dbReference type="EMBL" id="MU253745">
    <property type="protein sequence ID" value="KAG9248689.1"/>
    <property type="molecule type" value="Genomic_DNA"/>
</dbReference>
<feature type="compositionally biased region" description="Basic and acidic residues" evidence="4">
    <location>
        <begin position="689"/>
        <end position="711"/>
    </location>
</feature>
<dbReference type="CDD" id="cd00200">
    <property type="entry name" value="WD40"/>
    <property type="match status" value="1"/>
</dbReference>
<accession>A0A9P7ZAV7</accession>
<evidence type="ECO:0000256" key="1">
    <source>
        <dbReference type="ARBA" id="ARBA00022574"/>
    </source>
</evidence>
<feature type="repeat" description="WD" evidence="3">
    <location>
        <begin position="91"/>
        <end position="122"/>
    </location>
</feature>
<dbReference type="PROSITE" id="PS50082">
    <property type="entry name" value="WD_REPEATS_2"/>
    <property type="match status" value="5"/>
</dbReference>
<evidence type="ECO:0000313" key="6">
    <source>
        <dbReference type="Proteomes" id="UP000887226"/>
    </source>
</evidence>
<feature type="repeat" description="WD" evidence="3">
    <location>
        <begin position="23"/>
        <end position="57"/>
    </location>
</feature>
<dbReference type="PROSITE" id="PS50294">
    <property type="entry name" value="WD_REPEATS_REGION"/>
    <property type="match status" value="3"/>
</dbReference>
<dbReference type="AlphaFoldDB" id="A0A9P7ZAV7"/>
<dbReference type="Pfam" id="PF00400">
    <property type="entry name" value="WD40"/>
    <property type="match status" value="4"/>
</dbReference>
<dbReference type="PROSITE" id="PS00678">
    <property type="entry name" value="WD_REPEATS_1"/>
    <property type="match status" value="2"/>
</dbReference>
<dbReference type="InterPro" id="IPR015943">
    <property type="entry name" value="WD40/YVTN_repeat-like_dom_sf"/>
</dbReference>
<dbReference type="InterPro" id="IPR001680">
    <property type="entry name" value="WD40_rpt"/>
</dbReference>
<keyword evidence="6" id="KW-1185">Reference proteome</keyword>
<evidence type="ECO:0000256" key="4">
    <source>
        <dbReference type="SAM" id="MobiDB-lite"/>
    </source>
</evidence>
<dbReference type="SUPFAM" id="SSF50978">
    <property type="entry name" value="WD40 repeat-like"/>
    <property type="match status" value="1"/>
</dbReference>
<comment type="caution">
    <text evidence="5">The sequence shown here is derived from an EMBL/GenBank/DDBJ whole genome shotgun (WGS) entry which is preliminary data.</text>
</comment>
<dbReference type="FunFam" id="2.130.10.10:FF:001614">
    <property type="entry name" value="WD repeat protein"/>
    <property type="match status" value="1"/>
</dbReference>
<feature type="repeat" description="WD" evidence="3">
    <location>
        <begin position="184"/>
        <end position="223"/>
    </location>
</feature>
<dbReference type="PANTHER" id="PTHR19862">
    <property type="entry name" value="WD REPEAT-CONTAINING PROTEIN 48"/>
    <property type="match status" value="1"/>
</dbReference>
<dbReference type="Proteomes" id="UP000887226">
    <property type="component" value="Unassembled WGS sequence"/>
</dbReference>
<keyword evidence="2" id="KW-0677">Repeat</keyword>
<dbReference type="GO" id="GO:0000724">
    <property type="term" value="P:double-strand break repair via homologous recombination"/>
    <property type="evidence" value="ECO:0007669"/>
    <property type="project" value="TreeGrafter"/>
</dbReference>
<evidence type="ECO:0000313" key="5">
    <source>
        <dbReference type="EMBL" id="KAG9248689.1"/>
    </source>
</evidence>
<dbReference type="InterPro" id="IPR021772">
    <property type="entry name" value="WDR48/Bun107"/>
</dbReference>
<dbReference type="InterPro" id="IPR019775">
    <property type="entry name" value="WD40_repeat_CS"/>
</dbReference>
<feature type="repeat" description="WD" evidence="3">
    <location>
        <begin position="224"/>
        <end position="265"/>
    </location>
</feature>
<feature type="region of interest" description="Disordered" evidence="4">
    <location>
        <begin position="636"/>
        <end position="766"/>
    </location>
</feature>
<evidence type="ECO:0000256" key="2">
    <source>
        <dbReference type="ARBA" id="ARBA00022737"/>
    </source>
</evidence>
<evidence type="ECO:0000256" key="3">
    <source>
        <dbReference type="PROSITE-ProRule" id="PRU00221"/>
    </source>
</evidence>
<dbReference type="SMART" id="SM00320">
    <property type="entry name" value="WD40"/>
    <property type="match status" value="6"/>
</dbReference>
<dbReference type="InterPro" id="IPR051246">
    <property type="entry name" value="WDR48"/>
</dbReference>
<dbReference type="Gene3D" id="2.130.10.10">
    <property type="entry name" value="YVTN repeat-like/Quinoprotein amine dehydrogenase"/>
    <property type="match status" value="2"/>
</dbReference>
<feature type="compositionally biased region" description="Polar residues" evidence="4">
    <location>
        <begin position="666"/>
        <end position="678"/>
    </location>
</feature>
<dbReference type="Pfam" id="PF11816">
    <property type="entry name" value="DUF3337"/>
    <property type="match status" value="1"/>
</dbReference>
<name>A0A9P7ZAV7_9HELO</name>
<dbReference type="CDD" id="cd17041">
    <property type="entry name" value="Ubl_WDR48"/>
    <property type="match status" value="1"/>
</dbReference>
<proteinExistence type="predicted"/>
<protein>
    <submittedName>
        <fullName evidence="5">WD repeat protein-like protein</fullName>
    </submittedName>
</protein>
<dbReference type="InterPro" id="IPR036322">
    <property type="entry name" value="WD40_repeat_dom_sf"/>
</dbReference>
<keyword evidence="1 3" id="KW-0853">WD repeat</keyword>
<organism evidence="5 6">
    <name type="scientific">Calycina marina</name>
    <dbReference type="NCBI Taxonomy" id="1763456"/>
    <lineage>
        <taxon>Eukaryota</taxon>
        <taxon>Fungi</taxon>
        <taxon>Dikarya</taxon>
        <taxon>Ascomycota</taxon>
        <taxon>Pezizomycotina</taxon>
        <taxon>Leotiomycetes</taxon>
        <taxon>Helotiales</taxon>
        <taxon>Pezizellaceae</taxon>
        <taxon>Calycina</taxon>
    </lineage>
</organism>
<dbReference type="PANTHER" id="PTHR19862:SF14">
    <property type="entry name" value="WD REPEAT-CONTAINING PROTEIN 48"/>
    <property type="match status" value="1"/>
</dbReference>
<gene>
    <name evidence="5" type="ORF">BJ878DRAFT_538152</name>
</gene>
<reference evidence="5" key="1">
    <citation type="journal article" date="2021" name="IMA Fungus">
        <title>Genomic characterization of three marine fungi, including Emericellopsis atlantica sp. nov. with signatures of a generalist lifestyle and marine biomass degradation.</title>
        <authorList>
            <person name="Hagestad O.C."/>
            <person name="Hou L."/>
            <person name="Andersen J.H."/>
            <person name="Hansen E.H."/>
            <person name="Altermark B."/>
            <person name="Li C."/>
            <person name="Kuhnert E."/>
            <person name="Cox R.J."/>
            <person name="Crous P.W."/>
            <person name="Spatafora J.W."/>
            <person name="Lail K."/>
            <person name="Amirebrahimi M."/>
            <person name="Lipzen A."/>
            <person name="Pangilinan J."/>
            <person name="Andreopoulos W."/>
            <person name="Hayes R.D."/>
            <person name="Ng V."/>
            <person name="Grigoriev I.V."/>
            <person name="Jackson S.A."/>
            <person name="Sutton T.D.S."/>
            <person name="Dobson A.D.W."/>
            <person name="Rama T."/>
        </authorList>
    </citation>
    <scope>NUCLEOTIDE SEQUENCE</scope>
    <source>
        <strain evidence="5">TRa3180A</strain>
    </source>
</reference>
<dbReference type="GO" id="GO:0043130">
    <property type="term" value="F:ubiquitin binding"/>
    <property type="evidence" value="ECO:0007669"/>
    <property type="project" value="TreeGrafter"/>
</dbReference>
<sequence>MAAREKTPRQRIISYVLPLEHSTGGHRSGVNGLAVDSNQSILYSGGRDGSICAWNLNLDLKKTPQTEDPFASPDDPPAAKPKTVTTFRTQIQAHTHWVNDIALAQDNTALVSASSDLTVKIWRPLSNGSDAPQTIGQHSDYVKCLATPNSQADWVASGGLDRRICLWDLNGAGKKLEIEVKDEEESDKGSVYALAVSKSMIASGGPESIVRLWDPRSGKRVTKFMGHTNNIRDILINETGDTIMTASSDQTVKVWSVTAGRCMHTLTMHNDSVWSLYSADPELGVFYSSDRSGLVVKTDVRNTLGELDNGLSVAIAQENDGVSKVLACGEHIWTANSSSSINRWADVDTGNDAALPDVFRHHRASSIASQKPISPPTASAVSRNPSKEIPALSILRITHTASFPTVRDSDAATIYSTRSARKGSEIIMDPDIGIIVPVHSLPEETIEGQHGLVKHKLLNDRRRVLTLDTAGDVVLWDLINCVPIQSFGKKHLEDVEPEVNTLDAISPWCSVNTRTGRLAVVLEENNCFDGEMYADELQTDDALEFRDDQRINLAKWVLRHLFTGLIDEMIKRDEIYRKGINEGIKQANQQKAPLSIEMPESTYTKGFGSPLTPRANGGSVPMTPGMGIGVATPGAVTHMPGVPEDEVPMGTGDTKTSAAGEKSGDYFSSTNTPSNINATPKPAATPGITDEKPPQSPSDADKETNGKDGRFGKKFSMKSMGMPFGGKKLGRSPSVTVEKPVVVEEKVDDSSEASDSGEKEKEKHFDDSFSGVIQKIRNKYDTAIQEYPTREVESGIAPSLPAETPVLKLPASTTVIIQEETSGGSVDLYRGTVASVSQDASLIEEMAPKWLGEFLLKNHIPEKTQEKIAALKISFVVQPWKNELPSIPTADGHSRLSANRMLRVKKILGYVADRIEDIDENAEPDPNELKPEEFLELYCNEQKLPVNMSLATLRAHVWKGGADVVLYYKDNGRKKIKLLRDRKSAEAAPASAPVAAVAEQNV</sequence>
<feature type="repeat" description="WD" evidence="3">
    <location>
        <begin position="135"/>
        <end position="170"/>
    </location>
</feature>
<dbReference type="OrthoDB" id="2421129at2759"/>
<feature type="compositionally biased region" description="Basic and acidic residues" evidence="4">
    <location>
        <begin position="756"/>
        <end position="766"/>
    </location>
</feature>